<dbReference type="SUPFAM" id="SSF64182">
    <property type="entry name" value="DHH phosphoesterases"/>
    <property type="match status" value="1"/>
</dbReference>
<proteinExistence type="predicted"/>
<dbReference type="Pfam" id="PF02272">
    <property type="entry name" value="DHHA1"/>
    <property type="match status" value="1"/>
</dbReference>
<evidence type="ECO:0000259" key="1">
    <source>
        <dbReference type="Pfam" id="PF01368"/>
    </source>
</evidence>
<dbReference type="AlphaFoldDB" id="A0A285S709"/>
<dbReference type="RefSeq" id="WP_097072880.1">
    <property type="nucleotide sequence ID" value="NZ_OBMQ01000003.1"/>
</dbReference>
<feature type="domain" description="DDH" evidence="1">
    <location>
        <begin position="15"/>
        <end position="154"/>
    </location>
</feature>
<dbReference type="Gene3D" id="3.90.1640.10">
    <property type="entry name" value="inorganic pyrophosphatase (n-terminal core)"/>
    <property type="match status" value="1"/>
</dbReference>
<name>A0A285S709_9BACL</name>
<dbReference type="Pfam" id="PF01368">
    <property type="entry name" value="DHH"/>
    <property type="match status" value="1"/>
</dbReference>
<dbReference type="InterPro" id="IPR001667">
    <property type="entry name" value="DDH_dom"/>
</dbReference>
<feature type="domain" description="DHHA1" evidence="2">
    <location>
        <begin position="228"/>
        <end position="311"/>
    </location>
</feature>
<dbReference type="OrthoDB" id="9803668at2"/>
<protein>
    <submittedName>
        <fullName evidence="3">Phosphoesterase RecJ-like protein</fullName>
    </submittedName>
</protein>
<dbReference type="EMBL" id="OBMQ01000003">
    <property type="protein sequence ID" value="SOC03234.1"/>
    <property type="molecule type" value="Genomic_DNA"/>
</dbReference>
<organism evidence="3 4">
    <name type="scientific">Ureibacillus xyleni</name>
    <dbReference type="NCBI Taxonomy" id="614648"/>
    <lineage>
        <taxon>Bacteria</taxon>
        <taxon>Bacillati</taxon>
        <taxon>Bacillota</taxon>
        <taxon>Bacilli</taxon>
        <taxon>Bacillales</taxon>
        <taxon>Caryophanaceae</taxon>
        <taxon>Ureibacillus</taxon>
    </lineage>
</organism>
<dbReference type="InterPro" id="IPR051319">
    <property type="entry name" value="Oligoribo/pAp-PDE_c-di-AMP_PDE"/>
</dbReference>
<dbReference type="PANTHER" id="PTHR47618">
    <property type="entry name" value="BIFUNCTIONAL OLIGORIBONUCLEASE AND PAP PHOSPHATASE NRNA"/>
    <property type="match status" value="1"/>
</dbReference>
<keyword evidence="4" id="KW-1185">Reference proteome</keyword>
<evidence type="ECO:0000313" key="4">
    <source>
        <dbReference type="Proteomes" id="UP000219636"/>
    </source>
</evidence>
<dbReference type="Proteomes" id="UP000219636">
    <property type="component" value="Unassembled WGS sequence"/>
</dbReference>
<dbReference type="InterPro" id="IPR038763">
    <property type="entry name" value="DHH_sf"/>
</dbReference>
<dbReference type="InterPro" id="IPR003156">
    <property type="entry name" value="DHHA1_dom"/>
</dbReference>
<reference evidence="4" key="1">
    <citation type="submission" date="2017-08" db="EMBL/GenBank/DDBJ databases">
        <authorList>
            <person name="Varghese N."/>
            <person name="Submissions S."/>
        </authorList>
    </citation>
    <scope>NUCLEOTIDE SEQUENCE [LARGE SCALE GENOMIC DNA]</scope>
    <source>
        <strain evidence="4">JC22</strain>
    </source>
</reference>
<evidence type="ECO:0000259" key="2">
    <source>
        <dbReference type="Pfam" id="PF02272"/>
    </source>
</evidence>
<dbReference type="PANTHER" id="PTHR47618:SF1">
    <property type="entry name" value="BIFUNCTIONAL OLIGORIBONUCLEASE AND PAP PHOSPHATASE NRNA"/>
    <property type="match status" value="1"/>
</dbReference>
<evidence type="ECO:0000313" key="3">
    <source>
        <dbReference type="EMBL" id="SOC03234.1"/>
    </source>
</evidence>
<dbReference type="GO" id="GO:0003676">
    <property type="term" value="F:nucleic acid binding"/>
    <property type="evidence" value="ECO:0007669"/>
    <property type="project" value="InterPro"/>
</dbReference>
<gene>
    <name evidence="3" type="ORF">SAMN05880501_103201</name>
</gene>
<dbReference type="Gene3D" id="3.10.310.30">
    <property type="match status" value="1"/>
</dbReference>
<sequence length="314" mass="35891">MKRHIIDTIEQYDTIIIHRHVRPDPDAYGSQFGLKKLLEANYPNKSIYAVGEHDHSLTFIATPDSINDEIYQNALVIVTDTANTERIDDSRYKNGAFLIKIDHHPNDDQYGDALWVDTNASSCSEMIYELYAEGKDYKNWILPDLAARALFTGIVGDTGRFLYPSATVKTFEIAGQLIRYNFDRNEVFNSMYEKEANLLHLQGYMYENFQMDENGAVYIKLTKEILNKFQVTSSDTSLLVGSFSNIKGVTAWLIFVEEENQIRVRLRSKGPIINQLAKKYNGGGHPLASGATVYSWEEADRAIEDLKELCREYK</sequence>
<accession>A0A285S709</accession>